<dbReference type="GO" id="GO:0000786">
    <property type="term" value="C:nucleosome"/>
    <property type="evidence" value="ECO:0007669"/>
    <property type="project" value="UniProtKB-KW"/>
</dbReference>
<comment type="similarity">
    <text evidence="1">Belongs to the histone H2A family.</text>
</comment>
<evidence type="ECO:0000256" key="1">
    <source>
        <dbReference type="RuleBase" id="RU003767"/>
    </source>
</evidence>
<gene>
    <name evidence="2" type="ORF">K470DRAFT_217152</name>
</gene>
<name>A0A6A7BYE9_9PEZI</name>
<evidence type="ECO:0000313" key="3">
    <source>
        <dbReference type="Proteomes" id="UP000799421"/>
    </source>
</evidence>
<keyword evidence="1" id="KW-0539">Nucleus</keyword>
<organism evidence="2 3">
    <name type="scientific">Piedraia hortae CBS 480.64</name>
    <dbReference type="NCBI Taxonomy" id="1314780"/>
    <lineage>
        <taxon>Eukaryota</taxon>
        <taxon>Fungi</taxon>
        <taxon>Dikarya</taxon>
        <taxon>Ascomycota</taxon>
        <taxon>Pezizomycotina</taxon>
        <taxon>Dothideomycetes</taxon>
        <taxon>Dothideomycetidae</taxon>
        <taxon>Capnodiales</taxon>
        <taxon>Piedraiaceae</taxon>
        <taxon>Piedraia</taxon>
    </lineage>
</organism>
<dbReference type="PRINTS" id="PR00620">
    <property type="entry name" value="HISTONEH2A"/>
</dbReference>
<dbReference type="PANTHER" id="PTHR23430">
    <property type="entry name" value="HISTONE H2A"/>
    <property type="match status" value="1"/>
</dbReference>
<dbReference type="EMBL" id="MU005982">
    <property type="protein sequence ID" value="KAF2860396.1"/>
    <property type="molecule type" value="Genomic_DNA"/>
</dbReference>
<dbReference type="GO" id="GO:0030527">
    <property type="term" value="F:structural constituent of chromatin"/>
    <property type="evidence" value="ECO:0007669"/>
    <property type="project" value="InterPro"/>
</dbReference>
<accession>A0A6A7BYE9</accession>
<reference evidence="2" key="1">
    <citation type="journal article" date="2020" name="Stud. Mycol.">
        <title>101 Dothideomycetes genomes: a test case for predicting lifestyles and emergence of pathogens.</title>
        <authorList>
            <person name="Haridas S."/>
            <person name="Albert R."/>
            <person name="Binder M."/>
            <person name="Bloem J."/>
            <person name="Labutti K."/>
            <person name="Salamov A."/>
            <person name="Andreopoulos B."/>
            <person name="Baker S."/>
            <person name="Barry K."/>
            <person name="Bills G."/>
            <person name="Bluhm B."/>
            <person name="Cannon C."/>
            <person name="Castanera R."/>
            <person name="Culley D."/>
            <person name="Daum C."/>
            <person name="Ezra D."/>
            <person name="Gonzalez J."/>
            <person name="Henrissat B."/>
            <person name="Kuo A."/>
            <person name="Liang C."/>
            <person name="Lipzen A."/>
            <person name="Lutzoni F."/>
            <person name="Magnuson J."/>
            <person name="Mondo S."/>
            <person name="Nolan M."/>
            <person name="Ohm R."/>
            <person name="Pangilinan J."/>
            <person name="Park H.-J."/>
            <person name="Ramirez L."/>
            <person name="Alfaro M."/>
            <person name="Sun H."/>
            <person name="Tritt A."/>
            <person name="Yoshinaga Y."/>
            <person name="Zwiers L.-H."/>
            <person name="Turgeon B."/>
            <person name="Goodwin S."/>
            <person name="Spatafora J."/>
            <person name="Crous P."/>
            <person name="Grigoriev I."/>
        </authorList>
    </citation>
    <scope>NUCLEOTIDE SEQUENCE</scope>
    <source>
        <strain evidence="2">CBS 480.64</strain>
    </source>
</reference>
<feature type="non-terminal residue" evidence="2">
    <location>
        <position position="1"/>
    </location>
</feature>
<dbReference type="SUPFAM" id="SSF47113">
    <property type="entry name" value="Histone-fold"/>
    <property type="match status" value="1"/>
</dbReference>
<dbReference type="Gene3D" id="1.10.20.10">
    <property type="entry name" value="Histone, subunit A"/>
    <property type="match status" value="1"/>
</dbReference>
<dbReference type="Proteomes" id="UP000799421">
    <property type="component" value="Unassembled WGS sequence"/>
</dbReference>
<dbReference type="GO" id="GO:0005634">
    <property type="term" value="C:nucleus"/>
    <property type="evidence" value="ECO:0007669"/>
    <property type="project" value="UniProtKB-SubCell"/>
</dbReference>
<comment type="subcellular location">
    <subcellularLocation>
        <location evidence="1">Nucleus</location>
    </subcellularLocation>
</comment>
<dbReference type="GO" id="GO:0003677">
    <property type="term" value="F:DNA binding"/>
    <property type="evidence" value="ECO:0007669"/>
    <property type="project" value="UniProtKB-KW"/>
</dbReference>
<dbReference type="AlphaFoldDB" id="A0A6A7BYE9"/>
<dbReference type="GO" id="GO:0046982">
    <property type="term" value="F:protein heterodimerization activity"/>
    <property type="evidence" value="ECO:0007669"/>
    <property type="project" value="InterPro"/>
</dbReference>
<dbReference type="SMART" id="SM00414">
    <property type="entry name" value="H2A"/>
    <property type="match status" value="1"/>
</dbReference>
<keyword evidence="1" id="KW-0238">DNA-binding</keyword>
<dbReference type="InterPro" id="IPR002119">
    <property type="entry name" value="Histone_H2A"/>
</dbReference>
<keyword evidence="3" id="KW-1185">Reference proteome</keyword>
<protein>
    <recommendedName>
        <fullName evidence="1">Histone H2A</fullName>
    </recommendedName>
</protein>
<sequence>SRSDRAGVIFPVGHVQRNLRKVTCCRIHRAAPVFLAAVLQYLVAEVLEIARNNASLRGFSTLRTQHIPAALGSVDFSELVRNVTFARGGQSSGAFAADALL</sequence>
<dbReference type="CDD" id="cd00074">
    <property type="entry name" value="HFD_H2A"/>
    <property type="match status" value="1"/>
</dbReference>
<dbReference type="OrthoDB" id="9421954at2759"/>
<evidence type="ECO:0000313" key="2">
    <source>
        <dbReference type="EMBL" id="KAF2860396.1"/>
    </source>
</evidence>
<dbReference type="InterPro" id="IPR009072">
    <property type="entry name" value="Histone-fold"/>
</dbReference>
<proteinExistence type="inferred from homology"/>
<keyword evidence="1" id="KW-0158">Chromosome</keyword>
<comment type="subunit">
    <text evidence="1">The nucleosome is a histone octamer containing two molecules each of H2A, H2B, H3 and H4 assembled in one H3-H4 heterotetramer and two H2A-H2B heterodimers. The octamer wraps approximately 147 bp of DNA.</text>
</comment>
<keyword evidence="1" id="KW-0544">Nucleosome core</keyword>